<dbReference type="Proteomes" id="UP000187203">
    <property type="component" value="Unassembled WGS sequence"/>
</dbReference>
<protein>
    <submittedName>
        <fullName evidence="2">Uncharacterized protein</fullName>
    </submittedName>
</protein>
<evidence type="ECO:0000256" key="1">
    <source>
        <dbReference type="SAM" id="Phobius"/>
    </source>
</evidence>
<dbReference type="EMBL" id="AWUE01023344">
    <property type="protein sequence ID" value="OMO54092.1"/>
    <property type="molecule type" value="Genomic_DNA"/>
</dbReference>
<keyword evidence="3" id="KW-1185">Reference proteome</keyword>
<keyword evidence="1" id="KW-1133">Transmembrane helix</keyword>
<evidence type="ECO:0000313" key="3">
    <source>
        <dbReference type="Proteomes" id="UP000187203"/>
    </source>
</evidence>
<sequence>MAMTETTFACTNPIPNLKTRRSCKKDKRLTRVEGMVNLTSLSNVILITFFFWSHRIVVIVNEHQGMSMAKMLKSFHLSVFKG</sequence>
<comment type="caution">
    <text evidence="2">The sequence shown here is derived from an EMBL/GenBank/DDBJ whole genome shotgun (WGS) entry which is preliminary data.</text>
</comment>
<proteinExistence type="predicted"/>
<accession>A0A1R3G7N1</accession>
<keyword evidence="1" id="KW-0812">Transmembrane</keyword>
<evidence type="ECO:0000313" key="2">
    <source>
        <dbReference type="EMBL" id="OMO54092.1"/>
    </source>
</evidence>
<feature type="transmembrane region" description="Helical" evidence="1">
    <location>
        <begin position="34"/>
        <end position="52"/>
    </location>
</feature>
<organism evidence="2 3">
    <name type="scientific">Corchorus olitorius</name>
    <dbReference type="NCBI Taxonomy" id="93759"/>
    <lineage>
        <taxon>Eukaryota</taxon>
        <taxon>Viridiplantae</taxon>
        <taxon>Streptophyta</taxon>
        <taxon>Embryophyta</taxon>
        <taxon>Tracheophyta</taxon>
        <taxon>Spermatophyta</taxon>
        <taxon>Magnoliopsida</taxon>
        <taxon>eudicotyledons</taxon>
        <taxon>Gunneridae</taxon>
        <taxon>Pentapetalae</taxon>
        <taxon>rosids</taxon>
        <taxon>malvids</taxon>
        <taxon>Malvales</taxon>
        <taxon>Malvaceae</taxon>
        <taxon>Grewioideae</taxon>
        <taxon>Apeibeae</taxon>
        <taxon>Corchorus</taxon>
    </lineage>
</organism>
<name>A0A1R3G7N1_9ROSI</name>
<reference evidence="3" key="1">
    <citation type="submission" date="2013-09" db="EMBL/GenBank/DDBJ databases">
        <title>Corchorus olitorius genome sequencing.</title>
        <authorList>
            <person name="Alam M."/>
            <person name="Haque M.S."/>
            <person name="Islam M.S."/>
            <person name="Emdad E.M."/>
            <person name="Islam M.M."/>
            <person name="Ahmed B."/>
            <person name="Halim A."/>
            <person name="Hossen Q.M.M."/>
            <person name="Hossain M.Z."/>
            <person name="Ahmed R."/>
            <person name="Khan M.M."/>
            <person name="Islam R."/>
            <person name="Rashid M.M."/>
            <person name="Khan S.A."/>
            <person name="Rahman M.S."/>
            <person name="Alam M."/>
            <person name="Yahiya A.S."/>
            <person name="Khan M.S."/>
            <person name="Azam M.S."/>
            <person name="Haque T."/>
            <person name="Lashkar M.Z.H."/>
            <person name="Akhand A.I."/>
            <person name="Morshed G."/>
            <person name="Roy S."/>
            <person name="Uddin K.S."/>
            <person name="Rabeya T."/>
            <person name="Hossain A.S."/>
            <person name="Chowdhury A."/>
            <person name="Snigdha A.R."/>
            <person name="Mortoza M.S."/>
            <person name="Matin S.A."/>
            <person name="Hoque S.M.E."/>
            <person name="Islam M.K."/>
            <person name="Roy D.K."/>
            <person name="Haider R."/>
            <person name="Moosa M.M."/>
            <person name="Elias S.M."/>
            <person name="Hasan A.M."/>
            <person name="Jahan S."/>
            <person name="Shafiuddin M."/>
            <person name="Mahmood N."/>
            <person name="Shommy N.S."/>
        </authorList>
    </citation>
    <scope>NUCLEOTIDE SEQUENCE [LARGE SCALE GENOMIC DNA]</scope>
    <source>
        <strain evidence="3">cv. O-4</strain>
    </source>
</reference>
<gene>
    <name evidence="2" type="ORF">COLO4_36589</name>
</gene>
<dbReference type="AlphaFoldDB" id="A0A1R3G7N1"/>
<keyword evidence="1" id="KW-0472">Membrane</keyword>